<dbReference type="PATRIC" id="fig|1107882.3.peg.6201"/>
<evidence type="ECO:0000256" key="8">
    <source>
        <dbReference type="PIRSR" id="PIRSR000005-1"/>
    </source>
</evidence>
<dbReference type="PIRSF" id="PIRSF000005">
    <property type="entry name" value="Cytochrome_c4"/>
    <property type="match status" value="1"/>
</dbReference>
<keyword evidence="12" id="KW-1185">Reference proteome</keyword>
<sequence>MMSGRSGLGTIALAISFWSLGVSAPRADMIDRSGMEPWEVCGLCHGFDGLSAVAKFPKLAGQRATYIEKQFRDFRAGRRRNDGGQMEAISTELEPHLVQKVAAYFSTLAAPRPGEEKGAGFNLGRELFGRGREGLPACAGCHDPAGAQSSGTLAPWLEAQHRDYLVKQLADFASGARDNDPAGAMNEIAAALQPGEREALADFLAASERPQREP</sequence>
<dbReference type="AlphaFoldDB" id="H0I1S2"/>
<feature type="binding site" description="covalent" evidence="8">
    <location>
        <position position="41"/>
    </location>
    <ligand>
        <name>heme c</name>
        <dbReference type="ChEBI" id="CHEBI:61717"/>
        <label>1</label>
    </ligand>
</feature>
<evidence type="ECO:0000256" key="6">
    <source>
        <dbReference type="ARBA" id="ARBA00022982"/>
    </source>
</evidence>
<evidence type="ECO:0000313" key="11">
    <source>
        <dbReference type="EMBL" id="EHK53062.1"/>
    </source>
</evidence>
<evidence type="ECO:0000256" key="5">
    <source>
        <dbReference type="ARBA" id="ARBA00022764"/>
    </source>
</evidence>
<dbReference type="RefSeq" id="WP_008839979.1">
    <property type="nucleotide sequence ID" value="NZ_AHAM01000289.1"/>
</dbReference>
<dbReference type="InterPro" id="IPR050597">
    <property type="entry name" value="Cytochrome_c_Oxidase_Subunit"/>
</dbReference>
<feature type="binding site" description="covalent" evidence="8">
    <location>
        <position position="44"/>
    </location>
    <ligand>
        <name>heme c</name>
        <dbReference type="ChEBI" id="CHEBI:61717"/>
        <label>1</label>
    </ligand>
</feature>
<evidence type="ECO:0000313" key="12">
    <source>
        <dbReference type="Proteomes" id="UP000003250"/>
    </source>
</evidence>
<keyword evidence="5" id="KW-0574">Periplasm</keyword>
<feature type="binding site" description="axial binding residue" evidence="9">
    <location>
        <position position="86"/>
    </location>
    <ligand>
        <name>heme c</name>
        <dbReference type="ChEBI" id="CHEBI:61717"/>
        <label>1</label>
    </ligand>
    <ligandPart>
        <name>Fe</name>
        <dbReference type="ChEBI" id="CHEBI:18248"/>
    </ligandPart>
</feature>
<protein>
    <submittedName>
        <fullName evidence="11">Cytochrome c553</fullName>
    </submittedName>
</protein>
<organism evidence="11 12">
    <name type="scientific">Mesorhizobium alhagi CCNWXJ12-2</name>
    <dbReference type="NCBI Taxonomy" id="1107882"/>
    <lineage>
        <taxon>Bacteria</taxon>
        <taxon>Pseudomonadati</taxon>
        <taxon>Pseudomonadota</taxon>
        <taxon>Alphaproteobacteria</taxon>
        <taxon>Hyphomicrobiales</taxon>
        <taxon>Phyllobacteriaceae</taxon>
        <taxon>Allomesorhizobium</taxon>
    </lineage>
</organism>
<feature type="binding site" description="axial binding residue" evidence="9">
    <location>
        <position position="45"/>
    </location>
    <ligand>
        <name>heme c</name>
        <dbReference type="ChEBI" id="CHEBI:61717"/>
        <label>1</label>
    </ligand>
    <ligandPart>
        <name>Fe</name>
        <dbReference type="ChEBI" id="CHEBI:18248"/>
    </ligandPart>
</feature>
<comment type="PTM">
    <text evidence="8">Binds 2 heme c groups covalently per subunit.</text>
</comment>
<evidence type="ECO:0000256" key="9">
    <source>
        <dbReference type="PIRSR" id="PIRSR000005-2"/>
    </source>
</evidence>
<accession>H0I1S2</accession>
<dbReference type="GO" id="GO:0020037">
    <property type="term" value="F:heme binding"/>
    <property type="evidence" value="ECO:0007669"/>
    <property type="project" value="InterPro"/>
</dbReference>
<dbReference type="EMBL" id="AHAM01000289">
    <property type="protein sequence ID" value="EHK53062.1"/>
    <property type="molecule type" value="Genomic_DNA"/>
</dbReference>
<keyword evidence="4 9" id="KW-0479">Metal-binding</keyword>
<dbReference type="PROSITE" id="PS51007">
    <property type="entry name" value="CYTC"/>
    <property type="match status" value="2"/>
</dbReference>
<keyword evidence="2" id="KW-0813">Transport</keyword>
<evidence type="ECO:0000256" key="2">
    <source>
        <dbReference type="ARBA" id="ARBA00022448"/>
    </source>
</evidence>
<evidence type="ECO:0000256" key="7">
    <source>
        <dbReference type="ARBA" id="ARBA00023004"/>
    </source>
</evidence>
<dbReference type="Gene3D" id="1.10.760.10">
    <property type="entry name" value="Cytochrome c-like domain"/>
    <property type="match status" value="2"/>
</dbReference>
<dbReference type="InterPro" id="IPR024167">
    <property type="entry name" value="Cytochrome_c4-like"/>
</dbReference>
<name>H0I1S2_9HYPH</name>
<comment type="subcellular location">
    <subcellularLocation>
        <location evidence="1">Periplasm</location>
    </subcellularLocation>
</comment>
<evidence type="ECO:0000256" key="4">
    <source>
        <dbReference type="ARBA" id="ARBA00022723"/>
    </source>
</evidence>
<feature type="binding site" description="axial binding residue" evidence="9">
    <location>
        <position position="185"/>
    </location>
    <ligand>
        <name>heme c</name>
        <dbReference type="ChEBI" id="CHEBI:61717"/>
        <label>2</label>
    </ligand>
    <ligandPart>
        <name>Fe</name>
        <dbReference type="ChEBI" id="CHEBI:18248"/>
    </ligandPart>
</feature>
<keyword evidence="3 8" id="KW-0349">Heme</keyword>
<dbReference type="InterPro" id="IPR036909">
    <property type="entry name" value="Cyt_c-like_dom_sf"/>
</dbReference>
<dbReference type="Proteomes" id="UP000003250">
    <property type="component" value="Unassembled WGS sequence"/>
</dbReference>
<proteinExistence type="predicted"/>
<feature type="domain" description="Cytochrome c" evidence="10">
    <location>
        <begin position="119"/>
        <end position="208"/>
    </location>
</feature>
<evidence type="ECO:0000256" key="1">
    <source>
        <dbReference type="ARBA" id="ARBA00004418"/>
    </source>
</evidence>
<dbReference type="InterPro" id="IPR009056">
    <property type="entry name" value="Cyt_c-like_dom"/>
</dbReference>
<dbReference type="SUPFAM" id="SSF46626">
    <property type="entry name" value="Cytochrome c"/>
    <property type="match status" value="2"/>
</dbReference>
<dbReference type="PANTHER" id="PTHR33751">
    <property type="entry name" value="CBB3-TYPE CYTOCHROME C OXIDASE SUBUNIT FIXP"/>
    <property type="match status" value="1"/>
</dbReference>
<dbReference type="GO" id="GO:0009055">
    <property type="term" value="F:electron transfer activity"/>
    <property type="evidence" value="ECO:0007669"/>
    <property type="project" value="InterPro"/>
</dbReference>
<evidence type="ECO:0000256" key="3">
    <source>
        <dbReference type="ARBA" id="ARBA00022617"/>
    </source>
</evidence>
<gene>
    <name evidence="11" type="ORF">MAXJ12_32049</name>
</gene>
<dbReference type="GO" id="GO:0005506">
    <property type="term" value="F:iron ion binding"/>
    <property type="evidence" value="ECO:0007669"/>
    <property type="project" value="InterPro"/>
</dbReference>
<dbReference type="PANTHER" id="PTHR33751:SF9">
    <property type="entry name" value="CYTOCHROME C4"/>
    <property type="match status" value="1"/>
</dbReference>
<reference evidence="11 12" key="1">
    <citation type="journal article" date="2012" name="J. Bacteriol.">
        <title>Draft Genome Sequence of Mesorhizobium alhagi CCNWXJ12-2T, a Novel Salt-Resistant Species Isolated from the Desert of Northwestern China.</title>
        <authorList>
            <person name="Zhou M."/>
            <person name="Chen W."/>
            <person name="Chen H."/>
            <person name="Wei G."/>
        </authorList>
    </citation>
    <scope>NUCLEOTIDE SEQUENCE [LARGE SCALE GENOMIC DNA]</scope>
    <source>
        <strain evidence="11 12">CCNWXJ12-2</strain>
    </source>
</reference>
<keyword evidence="7 9" id="KW-0408">Iron</keyword>
<feature type="binding site" description="covalent" evidence="8">
    <location>
        <position position="141"/>
    </location>
    <ligand>
        <name>heme c</name>
        <dbReference type="ChEBI" id="CHEBI:61717"/>
        <label>2</label>
    </ligand>
</feature>
<feature type="binding site" description="axial binding residue" evidence="9">
    <location>
        <position position="142"/>
    </location>
    <ligand>
        <name>heme c</name>
        <dbReference type="ChEBI" id="CHEBI:61717"/>
        <label>2</label>
    </ligand>
    <ligandPart>
        <name>Fe</name>
        <dbReference type="ChEBI" id="CHEBI:18248"/>
    </ligandPart>
</feature>
<feature type="domain" description="Cytochrome c" evidence="10">
    <location>
        <begin position="29"/>
        <end position="109"/>
    </location>
</feature>
<feature type="binding site" description="covalent" evidence="8">
    <location>
        <position position="138"/>
    </location>
    <ligand>
        <name>heme c</name>
        <dbReference type="ChEBI" id="CHEBI:61717"/>
        <label>2</label>
    </ligand>
</feature>
<evidence type="ECO:0000259" key="10">
    <source>
        <dbReference type="PROSITE" id="PS51007"/>
    </source>
</evidence>
<dbReference type="GO" id="GO:0042597">
    <property type="term" value="C:periplasmic space"/>
    <property type="evidence" value="ECO:0007669"/>
    <property type="project" value="UniProtKB-SubCell"/>
</dbReference>
<keyword evidence="6" id="KW-0249">Electron transport</keyword>